<evidence type="ECO:0000313" key="5">
    <source>
        <dbReference type="EMBL" id="KAG9256741.1"/>
    </source>
</evidence>
<dbReference type="OrthoDB" id="2102561at2759"/>
<proteinExistence type="inferred from homology"/>
<reference evidence="5" key="1">
    <citation type="journal article" date="2021" name="IMA Fungus">
        <title>Genomic characterization of three marine fungi, including Emericellopsis atlantica sp. nov. with signatures of a generalist lifestyle and marine biomass degradation.</title>
        <authorList>
            <person name="Hagestad O.C."/>
            <person name="Hou L."/>
            <person name="Andersen J.H."/>
            <person name="Hansen E.H."/>
            <person name="Altermark B."/>
            <person name="Li C."/>
            <person name="Kuhnert E."/>
            <person name="Cox R.J."/>
            <person name="Crous P.W."/>
            <person name="Spatafora J.W."/>
            <person name="Lail K."/>
            <person name="Amirebrahimi M."/>
            <person name="Lipzen A."/>
            <person name="Pangilinan J."/>
            <person name="Andreopoulos W."/>
            <person name="Hayes R.D."/>
            <person name="Ng V."/>
            <person name="Grigoriev I.V."/>
            <person name="Jackson S.A."/>
            <person name="Sutton T.D.S."/>
            <person name="Dobson A.D.W."/>
            <person name="Rama T."/>
        </authorList>
    </citation>
    <scope>NUCLEOTIDE SEQUENCE</scope>
    <source>
        <strain evidence="5">TS7</strain>
    </source>
</reference>
<dbReference type="GeneID" id="70291028"/>
<comment type="caution">
    <text evidence="5">The sequence shown here is derived from an EMBL/GenBank/DDBJ whole genome shotgun (WGS) entry which is preliminary data.</text>
</comment>
<dbReference type="InterPro" id="IPR002347">
    <property type="entry name" value="SDR_fam"/>
</dbReference>
<gene>
    <name evidence="5" type="ORF">F5Z01DRAFT_486831</name>
</gene>
<dbReference type="GO" id="GO:0005783">
    <property type="term" value="C:endoplasmic reticulum"/>
    <property type="evidence" value="ECO:0007669"/>
    <property type="project" value="TreeGrafter"/>
</dbReference>
<sequence>MPSTRKTTVLITGCTPGGIGHSLATEFHRRDCHVIATARNPDVLKELEAEGFSIAQLDVTDQASVDACKIETERLTGGKLDILVNNAGRPHVIPILDGEMDDIQKTYDANVFGPMRTVKVFIPLLIKARGLVANISSNSSQIPYLFGGIYSSTKGAIDVWSRALRLELEPFHVRVMVAMTGTVKSNFAGKTHRSLPENSLYMPVKDKFEWRLTYSQNHGTYDTDRYAKAFVDSALKGEGWFGGLIGGSPSWFWCGGMATTVWLLTLLPRVMMERILSVYWGMGKMKRQIEEAARKRVD</sequence>
<dbReference type="PANTHER" id="PTHR44169">
    <property type="entry name" value="NADPH-DEPENDENT 1-ACYLDIHYDROXYACETONE PHOSPHATE REDUCTASE"/>
    <property type="match status" value="1"/>
</dbReference>
<dbReference type="GO" id="GO:0006654">
    <property type="term" value="P:phosphatidic acid biosynthetic process"/>
    <property type="evidence" value="ECO:0007669"/>
    <property type="project" value="TreeGrafter"/>
</dbReference>
<dbReference type="AlphaFoldDB" id="A0A9P8CTE5"/>
<evidence type="ECO:0000256" key="3">
    <source>
        <dbReference type="ARBA" id="ARBA00023002"/>
    </source>
</evidence>
<dbReference type="GO" id="GO:0000140">
    <property type="term" value="F:acylglycerone-phosphate reductase (NADP+) activity"/>
    <property type="evidence" value="ECO:0007669"/>
    <property type="project" value="TreeGrafter"/>
</dbReference>
<protein>
    <submittedName>
        <fullName evidence="5">Uncharacterized protein</fullName>
    </submittedName>
</protein>
<dbReference type="PANTHER" id="PTHR44169:SF6">
    <property type="entry name" value="NADPH-DEPENDENT 1-ACYLDIHYDROXYACETONE PHOSPHATE REDUCTASE"/>
    <property type="match status" value="1"/>
</dbReference>
<dbReference type="SUPFAM" id="SSF51735">
    <property type="entry name" value="NAD(P)-binding Rossmann-fold domains"/>
    <property type="match status" value="1"/>
</dbReference>
<evidence type="ECO:0000256" key="1">
    <source>
        <dbReference type="ARBA" id="ARBA00006484"/>
    </source>
</evidence>
<keyword evidence="3" id="KW-0560">Oxidoreductase</keyword>
<keyword evidence="6" id="KW-1185">Reference proteome</keyword>
<dbReference type="Pfam" id="PF00106">
    <property type="entry name" value="adh_short"/>
    <property type="match status" value="1"/>
</dbReference>
<dbReference type="PROSITE" id="PS00061">
    <property type="entry name" value="ADH_SHORT"/>
    <property type="match status" value="1"/>
</dbReference>
<dbReference type="RefSeq" id="XP_046120665.1">
    <property type="nucleotide sequence ID" value="XM_046260125.1"/>
</dbReference>
<dbReference type="Gene3D" id="3.40.50.720">
    <property type="entry name" value="NAD(P)-binding Rossmann-like Domain"/>
    <property type="match status" value="1"/>
</dbReference>
<dbReference type="PRINTS" id="PR00081">
    <property type="entry name" value="GDHRDH"/>
</dbReference>
<dbReference type="GO" id="GO:0005811">
    <property type="term" value="C:lipid droplet"/>
    <property type="evidence" value="ECO:0007669"/>
    <property type="project" value="TreeGrafter"/>
</dbReference>
<dbReference type="GO" id="GO:0019433">
    <property type="term" value="P:triglyceride catabolic process"/>
    <property type="evidence" value="ECO:0007669"/>
    <property type="project" value="TreeGrafter"/>
</dbReference>
<evidence type="ECO:0000256" key="2">
    <source>
        <dbReference type="ARBA" id="ARBA00022857"/>
    </source>
</evidence>
<dbReference type="PRINTS" id="PR00080">
    <property type="entry name" value="SDRFAMILY"/>
</dbReference>
<comment type="similarity">
    <text evidence="1 4">Belongs to the short-chain dehydrogenases/reductases (SDR) family.</text>
</comment>
<dbReference type="InterPro" id="IPR020904">
    <property type="entry name" value="Sc_DH/Rdtase_CS"/>
</dbReference>
<organism evidence="5 6">
    <name type="scientific">Emericellopsis atlantica</name>
    <dbReference type="NCBI Taxonomy" id="2614577"/>
    <lineage>
        <taxon>Eukaryota</taxon>
        <taxon>Fungi</taxon>
        <taxon>Dikarya</taxon>
        <taxon>Ascomycota</taxon>
        <taxon>Pezizomycotina</taxon>
        <taxon>Sordariomycetes</taxon>
        <taxon>Hypocreomycetidae</taxon>
        <taxon>Hypocreales</taxon>
        <taxon>Bionectriaceae</taxon>
        <taxon>Emericellopsis</taxon>
    </lineage>
</organism>
<dbReference type="GO" id="GO:0004806">
    <property type="term" value="F:triacylglycerol lipase activity"/>
    <property type="evidence" value="ECO:0007669"/>
    <property type="project" value="TreeGrafter"/>
</dbReference>
<dbReference type="EMBL" id="MU251247">
    <property type="protein sequence ID" value="KAG9256741.1"/>
    <property type="molecule type" value="Genomic_DNA"/>
</dbReference>
<accession>A0A9P8CTE5</accession>
<evidence type="ECO:0000313" key="6">
    <source>
        <dbReference type="Proteomes" id="UP000887229"/>
    </source>
</evidence>
<dbReference type="InterPro" id="IPR036291">
    <property type="entry name" value="NAD(P)-bd_dom_sf"/>
</dbReference>
<evidence type="ECO:0000256" key="4">
    <source>
        <dbReference type="RuleBase" id="RU000363"/>
    </source>
</evidence>
<keyword evidence="2" id="KW-0521">NADP</keyword>
<name>A0A9P8CTE5_9HYPO</name>
<dbReference type="Proteomes" id="UP000887229">
    <property type="component" value="Unassembled WGS sequence"/>
</dbReference>